<sequence>MTRLDRETGTDAFPPSIPTVAALALAASLAWAGVAVAGPAGPGAPSAVGAERDANRVGSDANAAARTPNESETPRPNGTDAVDLDVKEIRNCGDRCRRVTANVTNNGTESLRNVTVETRIRAADSRIWSRDHRFGNLSANASADRTARIELSLGEILRVARNDGRVRIETTVRWDGGTATFTERRRVLD</sequence>
<dbReference type="RefSeq" id="WP_179909718.1">
    <property type="nucleotide sequence ID" value="NZ_CP058910.1"/>
</dbReference>
<dbReference type="OrthoDB" id="205469at2157"/>
<name>A0A7D5P3J1_9EURY</name>
<proteinExistence type="predicted"/>
<dbReference type="GeneID" id="56080653"/>
<evidence type="ECO:0000313" key="2">
    <source>
        <dbReference type="EMBL" id="QLH79857.1"/>
    </source>
</evidence>
<dbReference type="Proteomes" id="UP000509667">
    <property type="component" value="Chromosome"/>
</dbReference>
<reference evidence="2 3" key="1">
    <citation type="submission" date="2020-07" db="EMBL/GenBank/DDBJ databases">
        <title>Halosimplex pelagicum sp. nov. and Halosimplex rubrum sp. nov., isolated from salted brown alga Laminaria, and emended description of the genus Halosimplex.</title>
        <authorList>
            <person name="Cui H."/>
        </authorList>
    </citation>
    <scope>NUCLEOTIDE SEQUENCE [LARGE SCALE GENOMIC DNA]</scope>
    <source>
        <strain evidence="2 3">R27</strain>
    </source>
</reference>
<protein>
    <submittedName>
        <fullName evidence="2">Uncharacterized protein</fullName>
    </submittedName>
</protein>
<feature type="compositionally biased region" description="Low complexity" evidence="1">
    <location>
        <begin position="36"/>
        <end position="49"/>
    </location>
</feature>
<dbReference type="KEGG" id="hrr:HZS55_22280"/>
<accession>A0A7D5P3J1</accession>
<dbReference type="AlphaFoldDB" id="A0A7D5P3J1"/>
<feature type="region of interest" description="Disordered" evidence="1">
    <location>
        <begin position="36"/>
        <end position="81"/>
    </location>
</feature>
<organism evidence="2 3">
    <name type="scientific">Halosimplex rubrum</name>
    <dbReference type="NCBI Taxonomy" id="869889"/>
    <lineage>
        <taxon>Archaea</taxon>
        <taxon>Methanobacteriati</taxon>
        <taxon>Methanobacteriota</taxon>
        <taxon>Stenosarchaea group</taxon>
        <taxon>Halobacteria</taxon>
        <taxon>Halobacteriales</taxon>
        <taxon>Haloarculaceae</taxon>
        <taxon>Halosimplex</taxon>
    </lineage>
</organism>
<keyword evidence="3" id="KW-1185">Reference proteome</keyword>
<evidence type="ECO:0000313" key="3">
    <source>
        <dbReference type="Proteomes" id="UP000509667"/>
    </source>
</evidence>
<dbReference type="EMBL" id="CP058910">
    <property type="protein sequence ID" value="QLH79857.1"/>
    <property type="molecule type" value="Genomic_DNA"/>
</dbReference>
<evidence type="ECO:0000256" key="1">
    <source>
        <dbReference type="SAM" id="MobiDB-lite"/>
    </source>
</evidence>
<gene>
    <name evidence="2" type="ORF">HZS55_22280</name>
</gene>